<evidence type="ECO:0000259" key="10">
    <source>
        <dbReference type="Pfam" id="PF04290"/>
    </source>
</evidence>
<keyword evidence="12" id="KW-1185">Reference proteome</keyword>
<evidence type="ECO:0000313" key="12">
    <source>
        <dbReference type="Proteomes" id="UP001293718"/>
    </source>
</evidence>
<feature type="transmembrane region" description="Helical" evidence="9">
    <location>
        <begin position="129"/>
        <end position="149"/>
    </location>
</feature>
<organism evidence="11 12">
    <name type="scientific">Azohydromonas lata</name>
    <dbReference type="NCBI Taxonomy" id="45677"/>
    <lineage>
        <taxon>Bacteria</taxon>
        <taxon>Pseudomonadati</taxon>
        <taxon>Pseudomonadota</taxon>
        <taxon>Betaproteobacteria</taxon>
        <taxon>Burkholderiales</taxon>
        <taxon>Sphaerotilaceae</taxon>
        <taxon>Azohydromonas</taxon>
    </lineage>
</organism>
<evidence type="ECO:0000256" key="3">
    <source>
        <dbReference type="ARBA" id="ARBA00022475"/>
    </source>
</evidence>
<evidence type="ECO:0000313" key="11">
    <source>
        <dbReference type="EMBL" id="MDZ5456416.1"/>
    </source>
</evidence>
<name>A0ABU5IBE1_9BURK</name>
<evidence type="ECO:0000256" key="4">
    <source>
        <dbReference type="ARBA" id="ARBA00022519"/>
    </source>
</evidence>
<keyword evidence="7 9" id="KW-0472">Membrane</keyword>
<comment type="similarity">
    <text evidence="8 9">Belongs to the TRAP transporter small permease family.</text>
</comment>
<reference evidence="11 12" key="1">
    <citation type="submission" date="2023-11" db="EMBL/GenBank/DDBJ databases">
        <title>Draft genome of Azohydromonas lata strain H1 (DSM1123), a polyhydroxyalkanoate producer.</title>
        <authorList>
            <person name="Traversa D."/>
            <person name="D'Addabbo P."/>
            <person name="Pazzani C."/>
            <person name="Manzari C."/>
            <person name="Chiara M."/>
            <person name="Scrascia M."/>
        </authorList>
    </citation>
    <scope>NUCLEOTIDE SEQUENCE [LARGE SCALE GENOMIC DNA]</scope>
    <source>
        <strain evidence="11 12">H1</strain>
    </source>
</reference>
<keyword evidence="6 9" id="KW-1133">Transmembrane helix</keyword>
<evidence type="ECO:0000256" key="6">
    <source>
        <dbReference type="ARBA" id="ARBA00022989"/>
    </source>
</evidence>
<comment type="subcellular location">
    <subcellularLocation>
        <location evidence="1 9">Cell inner membrane</location>
        <topology evidence="1 9">Multi-pass membrane protein</topology>
    </subcellularLocation>
</comment>
<evidence type="ECO:0000256" key="1">
    <source>
        <dbReference type="ARBA" id="ARBA00004429"/>
    </source>
</evidence>
<dbReference type="Pfam" id="PF04290">
    <property type="entry name" value="DctQ"/>
    <property type="match status" value="1"/>
</dbReference>
<dbReference type="InterPro" id="IPR007387">
    <property type="entry name" value="TRAP_DctQ"/>
</dbReference>
<evidence type="ECO:0000256" key="5">
    <source>
        <dbReference type="ARBA" id="ARBA00022692"/>
    </source>
</evidence>
<comment type="subunit">
    <text evidence="9">The complex comprises the extracytoplasmic solute receptor protein and the two transmembrane proteins.</text>
</comment>
<gene>
    <name evidence="11" type="ORF">SM757_07500</name>
</gene>
<feature type="transmembrane region" description="Helical" evidence="9">
    <location>
        <begin position="46"/>
        <end position="65"/>
    </location>
</feature>
<evidence type="ECO:0000256" key="2">
    <source>
        <dbReference type="ARBA" id="ARBA00022448"/>
    </source>
</evidence>
<feature type="transmembrane region" description="Helical" evidence="9">
    <location>
        <begin position="86"/>
        <end position="109"/>
    </location>
</feature>
<proteinExistence type="inferred from homology"/>
<protein>
    <recommendedName>
        <fullName evidence="9">TRAP transporter small permease protein</fullName>
    </recommendedName>
</protein>
<keyword evidence="5 9" id="KW-0812">Transmembrane</keyword>
<dbReference type="Proteomes" id="UP001293718">
    <property type="component" value="Unassembled WGS sequence"/>
</dbReference>
<sequence length="159" mass="17776">MAPVKVPLALEDWLAVLSMGALCLITFANVVVRYLTDQSLAWTEEISVFLLIVTTLAGGCAAMARDRHIKIEYFSESGSPERRRRMARFGALCSAAFFLVLAGLSIRLVWDEYRFEETTPGIGLPKWWYSIWLPVLSFAIAARAFGLFLRNARKKGGAQ</sequence>
<dbReference type="EMBL" id="JAXOJX010000008">
    <property type="protein sequence ID" value="MDZ5456416.1"/>
    <property type="molecule type" value="Genomic_DNA"/>
</dbReference>
<evidence type="ECO:0000256" key="8">
    <source>
        <dbReference type="ARBA" id="ARBA00038436"/>
    </source>
</evidence>
<feature type="domain" description="Tripartite ATP-independent periplasmic transporters DctQ component" evidence="10">
    <location>
        <begin position="22"/>
        <end position="153"/>
    </location>
</feature>
<keyword evidence="4 9" id="KW-0997">Cell inner membrane</keyword>
<dbReference type="InterPro" id="IPR055348">
    <property type="entry name" value="DctQ"/>
</dbReference>
<dbReference type="PANTHER" id="PTHR35011">
    <property type="entry name" value="2,3-DIKETO-L-GULONATE TRAP TRANSPORTER SMALL PERMEASE PROTEIN YIAM"/>
    <property type="match status" value="1"/>
</dbReference>
<comment type="function">
    <text evidence="9">Part of the tripartite ATP-independent periplasmic (TRAP) transport system.</text>
</comment>
<feature type="transmembrane region" description="Helical" evidence="9">
    <location>
        <begin position="12"/>
        <end position="34"/>
    </location>
</feature>
<comment type="caution">
    <text evidence="11">The sequence shown here is derived from an EMBL/GenBank/DDBJ whole genome shotgun (WGS) entry which is preliminary data.</text>
</comment>
<evidence type="ECO:0000256" key="9">
    <source>
        <dbReference type="RuleBase" id="RU369079"/>
    </source>
</evidence>
<accession>A0ABU5IBE1</accession>
<keyword evidence="2 9" id="KW-0813">Transport</keyword>
<evidence type="ECO:0000256" key="7">
    <source>
        <dbReference type="ARBA" id="ARBA00023136"/>
    </source>
</evidence>
<keyword evidence="3" id="KW-1003">Cell membrane</keyword>